<comment type="caution">
    <text evidence="1">The sequence shown here is derived from an EMBL/GenBank/DDBJ whole genome shotgun (WGS) entry which is preliminary data.</text>
</comment>
<evidence type="ECO:0000313" key="1">
    <source>
        <dbReference type="EMBL" id="KAL2653100.1"/>
    </source>
</evidence>
<name>A0ABD1ZNR7_9MARC</name>
<sequence>MGRYRSRRPFNDRIVYPLLKRIGISVLTNLADSADNWIGVAKEIRVHGIPMNQVQLEAIDVFQEWLRSVQIGSKKLENSPSWCWKESKVEWEGWIKLSKFWHNLFEAEETPDDLSAKWPEGSYALTWSA</sequence>
<reference evidence="1 2" key="1">
    <citation type="submission" date="2024-09" db="EMBL/GenBank/DDBJ databases">
        <title>Chromosome-scale assembly of Riccia fluitans.</title>
        <authorList>
            <person name="Paukszto L."/>
            <person name="Sawicki J."/>
            <person name="Karawczyk K."/>
            <person name="Piernik-Szablinska J."/>
            <person name="Szczecinska M."/>
            <person name="Mazdziarz M."/>
        </authorList>
    </citation>
    <scope>NUCLEOTIDE SEQUENCE [LARGE SCALE GENOMIC DNA]</scope>
    <source>
        <strain evidence="1">Rf_01</strain>
        <tissue evidence="1">Aerial parts of the thallus</tissue>
    </source>
</reference>
<keyword evidence="2" id="KW-1185">Reference proteome</keyword>
<evidence type="ECO:0000313" key="2">
    <source>
        <dbReference type="Proteomes" id="UP001605036"/>
    </source>
</evidence>
<protein>
    <submittedName>
        <fullName evidence="1">Uncharacterized protein</fullName>
    </submittedName>
</protein>
<gene>
    <name evidence="1" type="ORF">R1flu_021228</name>
</gene>
<dbReference type="EMBL" id="JBHFFA010000001">
    <property type="protein sequence ID" value="KAL2653100.1"/>
    <property type="molecule type" value="Genomic_DNA"/>
</dbReference>
<dbReference type="AlphaFoldDB" id="A0ABD1ZNR7"/>
<organism evidence="1 2">
    <name type="scientific">Riccia fluitans</name>
    <dbReference type="NCBI Taxonomy" id="41844"/>
    <lineage>
        <taxon>Eukaryota</taxon>
        <taxon>Viridiplantae</taxon>
        <taxon>Streptophyta</taxon>
        <taxon>Embryophyta</taxon>
        <taxon>Marchantiophyta</taxon>
        <taxon>Marchantiopsida</taxon>
        <taxon>Marchantiidae</taxon>
        <taxon>Marchantiales</taxon>
        <taxon>Ricciaceae</taxon>
        <taxon>Riccia</taxon>
    </lineage>
</organism>
<proteinExistence type="predicted"/>
<accession>A0ABD1ZNR7</accession>
<dbReference type="Proteomes" id="UP001605036">
    <property type="component" value="Unassembled WGS sequence"/>
</dbReference>